<dbReference type="Pfam" id="PF12059">
    <property type="entry name" value="DUF3540"/>
    <property type="match status" value="1"/>
</dbReference>
<dbReference type="InterPro" id="IPR021927">
    <property type="entry name" value="DUF3540"/>
</dbReference>
<comment type="caution">
    <text evidence="1">The sequence shown here is derived from an EMBL/GenBank/DDBJ whole genome shotgun (WGS) entry which is preliminary data.</text>
</comment>
<dbReference type="Proteomes" id="UP000214603">
    <property type="component" value="Unassembled WGS sequence"/>
</dbReference>
<organism evidence="1 2">
    <name type="scientific">Candidimonas nitroreducens</name>
    <dbReference type="NCBI Taxonomy" id="683354"/>
    <lineage>
        <taxon>Bacteria</taxon>
        <taxon>Pseudomonadati</taxon>
        <taxon>Pseudomonadota</taxon>
        <taxon>Betaproteobacteria</taxon>
        <taxon>Burkholderiales</taxon>
        <taxon>Alcaligenaceae</taxon>
        <taxon>Candidimonas</taxon>
    </lineage>
</organism>
<dbReference type="EMBL" id="NJIH01000007">
    <property type="protein sequence ID" value="OWT59100.1"/>
    <property type="molecule type" value="Genomic_DNA"/>
</dbReference>
<proteinExistence type="predicted"/>
<sequence>MNIMTNSAMSTVLSTNTTDRAAAYDDSARRIPAAGTQPAGPALRHVRLTVRDGTRYGVGSGAERAWLTTAAGCLLQPAVGDLVLASIEEGRGYILTVLERAKPDDAAEISLPGDLHLHLPAGHLEVTAAQGARLDAGPRLETRAAQWQGDFDGARLQCRALLLSGHALQAHWHSRTEACSGTWFVAAQRGETHLGSGLRRVAGHDEITAQSLRQLVERDWRLQAASADLQAQRRVALRSDSVQLG</sequence>
<protein>
    <recommendedName>
        <fullName evidence="3">DUF3540 domain-containing protein</fullName>
    </recommendedName>
</protein>
<name>A0A225MGQ2_9BURK</name>
<evidence type="ECO:0008006" key="3">
    <source>
        <dbReference type="Google" id="ProtNLM"/>
    </source>
</evidence>
<dbReference type="AlphaFoldDB" id="A0A225MGQ2"/>
<evidence type="ECO:0000313" key="2">
    <source>
        <dbReference type="Proteomes" id="UP000214603"/>
    </source>
</evidence>
<gene>
    <name evidence="1" type="ORF">CEY11_13000</name>
</gene>
<keyword evidence="2" id="KW-1185">Reference proteome</keyword>
<evidence type="ECO:0000313" key="1">
    <source>
        <dbReference type="EMBL" id="OWT59100.1"/>
    </source>
</evidence>
<accession>A0A225MGQ2</accession>
<reference evidence="2" key="1">
    <citation type="submission" date="2017-06" db="EMBL/GenBank/DDBJ databases">
        <title>Herbaspirillum phytohormonus sp. nov., isolated from the root nodule of Robinia pseudoacacia in lead-zinc mine.</title>
        <authorList>
            <person name="Fan M."/>
            <person name="Lin Y."/>
        </authorList>
    </citation>
    <scope>NUCLEOTIDE SEQUENCE [LARGE SCALE GENOMIC DNA]</scope>
    <source>
        <strain evidence="2">SC-089</strain>
    </source>
</reference>